<dbReference type="InterPro" id="IPR002781">
    <property type="entry name" value="TM_pro_TauE-like"/>
</dbReference>
<evidence type="ECO:0000256" key="4">
    <source>
        <dbReference type="ARBA" id="ARBA00022475"/>
    </source>
</evidence>
<keyword evidence="4 8" id="KW-1003">Cell membrane</keyword>
<keyword evidence="10" id="KW-1185">Reference proteome</keyword>
<gene>
    <name evidence="9" type="ORF">JL111_20720</name>
</gene>
<evidence type="ECO:0000256" key="1">
    <source>
        <dbReference type="ARBA" id="ARBA00004651"/>
    </source>
</evidence>
<evidence type="ECO:0000256" key="3">
    <source>
        <dbReference type="ARBA" id="ARBA00022448"/>
    </source>
</evidence>
<keyword evidence="5 8" id="KW-0812">Transmembrane</keyword>
<keyword evidence="6 8" id="KW-1133">Transmembrane helix</keyword>
<evidence type="ECO:0000256" key="2">
    <source>
        <dbReference type="ARBA" id="ARBA00009142"/>
    </source>
</evidence>
<sequence>MSSGLTVEWSAATIVFVCGAVFIAAVLRGITLAAVPLISIALSPTEAVVITILLQCMIGLRDLPVLRHLVARTTLVTLSVGALIGTPLGLMTLYALSADTMRVVIAIIVLLALLALIRQVRVKPGPRRALAAGVLSGLFSGMAAMPGPPAVAYLLGTSTPAVQTRATLIIFFFITSLFTLPGLWVQGMLGQPTLLMAVGSFPLLMIGTHLGGWVFRQLGEGRYEKAAIAMLAATAILAALRGVWGLL</sequence>
<evidence type="ECO:0000256" key="5">
    <source>
        <dbReference type="ARBA" id="ARBA00022692"/>
    </source>
</evidence>
<accession>A0ABS1SAW5</accession>
<name>A0ABS1SAW5_9RHOB</name>
<dbReference type="Proteomes" id="UP000644749">
    <property type="component" value="Unassembled WGS sequence"/>
</dbReference>
<keyword evidence="7 8" id="KW-0472">Membrane</keyword>
<organism evidence="9 10">
    <name type="scientific">Paracoccus aerius</name>
    <dbReference type="NCBI Taxonomy" id="1915382"/>
    <lineage>
        <taxon>Bacteria</taxon>
        <taxon>Pseudomonadati</taxon>
        <taxon>Pseudomonadota</taxon>
        <taxon>Alphaproteobacteria</taxon>
        <taxon>Rhodobacterales</taxon>
        <taxon>Paracoccaceae</taxon>
        <taxon>Paracoccus</taxon>
    </lineage>
</organism>
<feature type="transmembrane region" description="Helical" evidence="8">
    <location>
        <begin position="129"/>
        <end position="146"/>
    </location>
</feature>
<proteinExistence type="inferred from homology"/>
<feature type="transmembrane region" description="Helical" evidence="8">
    <location>
        <begin position="100"/>
        <end position="117"/>
    </location>
</feature>
<feature type="transmembrane region" description="Helical" evidence="8">
    <location>
        <begin position="166"/>
        <end position="185"/>
    </location>
</feature>
<evidence type="ECO:0000256" key="8">
    <source>
        <dbReference type="RuleBase" id="RU363041"/>
    </source>
</evidence>
<evidence type="ECO:0000313" key="9">
    <source>
        <dbReference type="EMBL" id="MBL3675874.1"/>
    </source>
</evidence>
<keyword evidence="3" id="KW-0813">Transport</keyword>
<feature type="transmembrane region" description="Helical" evidence="8">
    <location>
        <begin position="7"/>
        <end position="27"/>
    </location>
</feature>
<protein>
    <recommendedName>
        <fullName evidence="8">Probable membrane transporter protein</fullName>
    </recommendedName>
</protein>
<comment type="caution">
    <text evidence="9">The sequence shown here is derived from an EMBL/GenBank/DDBJ whole genome shotgun (WGS) entry which is preliminary data.</text>
</comment>
<feature type="transmembrane region" description="Helical" evidence="8">
    <location>
        <begin position="227"/>
        <end position="246"/>
    </location>
</feature>
<dbReference type="EMBL" id="JAESHT010000074">
    <property type="protein sequence ID" value="MBL3675874.1"/>
    <property type="molecule type" value="Genomic_DNA"/>
</dbReference>
<feature type="transmembrane region" description="Helical" evidence="8">
    <location>
        <begin position="33"/>
        <end position="54"/>
    </location>
</feature>
<evidence type="ECO:0000256" key="6">
    <source>
        <dbReference type="ARBA" id="ARBA00022989"/>
    </source>
</evidence>
<feature type="transmembrane region" description="Helical" evidence="8">
    <location>
        <begin position="194"/>
        <end position="215"/>
    </location>
</feature>
<dbReference type="PANTHER" id="PTHR30269">
    <property type="entry name" value="TRANSMEMBRANE PROTEIN YFCA"/>
    <property type="match status" value="1"/>
</dbReference>
<comment type="similarity">
    <text evidence="2 8">Belongs to the 4-toluene sulfonate uptake permease (TSUP) (TC 2.A.102) family.</text>
</comment>
<dbReference type="Pfam" id="PF01925">
    <property type="entry name" value="TauE"/>
    <property type="match status" value="1"/>
</dbReference>
<dbReference type="InterPro" id="IPR052017">
    <property type="entry name" value="TSUP"/>
</dbReference>
<comment type="subcellular location">
    <subcellularLocation>
        <location evidence="1 8">Cell membrane</location>
        <topology evidence="1 8">Multi-pass membrane protein</topology>
    </subcellularLocation>
</comment>
<feature type="transmembrane region" description="Helical" evidence="8">
    <location>
        <begin position="75"/>
        <end position="94"/>
    </location>
</feature>
<dbReference type="PANTHER" id="PTHR30269:SF37">
    <property type="entry name" value="MEMBRANE TRANSPORTER PROTEIN"/>
    <property type="match status" value="1"/>
</dbReference>
<reference evidence="9 10" key="1">
    <citation type="submission" date="2021-01" db="EMBL/GenBank/DDBJ databases">
        <title>011410 draft genome.</title>
        <authorList>
            <person name="Lang L."/>
        </authorList>
    </citation>
    <scope>NUCLEOTIDE SEQUENCE [LARGE SCALE GENOMIC DNA]</scope>
    <source>
        <strain evidence="9 10">KCTC 42845</strain>
    </source>
</reference>
<evidence type="ECO:0000313" key="10">
    <source>
        <dbReference type="Proteomes" id="UP000644749"/>
    </source>
</evidence>
<evidence type="ECO:0000256" key="7">
    <source>
        <dbReference type="ARBA" id="ARBA00023136"/>
    </source>
</evidence>